<dbReference type="InterPro" id="IPR000601">
    <property type="entry name" value="PKD_dom"/>
</dbReference>
<protein>
    <recommendedName>
        <fullName evidence="2">PKD domain-containing protein</fullName>
    </recommendedName>
</protein>
<reference evidence="3" key="2">
    <citation type="submission" date="2021-04" db="EMBL/GenBank/DDBJ databases">
        <authorList>
            <person name="Gilroy R."/>
        </authorList>
    </citation>
    <scope>NUCLEOTIDE SEQUENCE</scope>
    <source>
        <strain evidence="3">ChiGjej4B4-7305</strain>
    </source>
</reference>
<feature type="region of interest" description="Disordered" evidence="1">
    <location>
        <begin position="1"/>
        <end position="33"/>
    </location>
</feature>
<reference evidence="3" key="1">
    <citation type="journal article" date="2021" name="PeerJ">
        <title>Extensive microbial diversity within the chicken gut microbiome revealed by metagenomics and culture.</title>
        <authorList>
            <person name="Gilroy R."/>
            <person name="Ravi A."/>
            <person name="Getino M."/>
            <person name="Pursley I."/>
            <person name="Horton D.L."/>
            <person name="Alikhan N.F."/>
            <person name="Baker D."/>
            <person name="Gharbi K."/>
            <person name="Hall N."/>
            <person name="Watson M."/>
            <person name="Adriaenssens E.M."/>
            <person name="Foster-Nyarko E."/>
            <person name="Jarju S."/>
            <person name="Secka A."/>
            <person name="Antonio M."/>
            <person name="Oren A."/>
            <person name="Chaudhuri R.R."/>
            <person name="La Ragione R."/>
            <person name="Hildebrand F."/>
            <person name="Pallen M.J."/>
        </authorList>
    </citation>
    <scope>NUCLEOTIDE SEQUENCE</scope>
    <source>
        <strain evidence="3">ChiGjej4B4-7305</strain>
    </source>
</reference>
<gene>
    <name evidence="3" type="ORF">H9815_08830</name>
</gene>
<proteinExistence type="predicted"/>
<organism evidence="3 4">
    <name type="scientific">Candidatus Ruania gallistercoris</name>
    <dbReference type="NCBI Taxonomy" id="2838746"/>
    <lineage>
        <taxon>Bacteria</taxon>
        <taxon>Bacillati</taxon>
        <taxon>Actinomycetota</taxon>
        <taxon>Actinomycetes</taxon>
        <taxon>Micrococcales</taxon>
        <taxon>Ruaniaceae</taxon>
        <taxon>Ruania</taxon>
    </lineage>
</organism>
<name>A0A9D2EDZ4_9MICO</name>
<dbReference type="AlphaFoldDB" id="A0A9D2EDZ4"/>
<comment type="caution">
    <text evidence="3">The sequence shown here is derived from an EMBL/GenBank/DDBJ whole genome shotgun (WGS) entry which is preliminary data.</text>
</comment>
<dbReference type="EMBL" id="DXBY01000151">
    <property type="protein sequence ID" value="HIZ35869.1"/>
    <property type="molecule type" value="Genomic_DNA"/>
</dbReference>
<dbReference type="Proteomes" id="UP000824037">
    <property type="component" value="Unassembled WGS sequence"/>
</dbReference>
<feature type="domain" description="PKD" evidence="2">
    <location>
        <begin position="93"/>
        <end position="126"/>
    </location>
</feature>
<feature type="compositionally biased region" description="Acidic residues" evidence="1">
    <location>
        <begin position="7"/>
        <end position="32"/>
    </location>
</feature>
<evidence type="ECO:0000259" key="2">
    <source>
        <dbReference type="PROSITE" id="PS50093"/>
    </source>
</evidence>
<sequence length="182" mass="20210">MPSCDEVAPEPDEDDEDEDTEEEDAPDDEESEPIIITITRSDFAELPLTQPRVHLQPERDWFLVNMDTLVYTDGSAQMLETTVLDVPVRVRATPVEFSWDFGDGSAPHVTTQAGAPWPARDIAHVYDREAQDVVITLTTTWSGEFQVAGQGPWIPIAGTTSTQSQSAPFRIEDAETRLVADH</sequence>
<evidence type="ECO:0000313" key="4">
    <source>
        <dbReference type="Proteomes" id="UP000824037"/>
    </source>
</evidence>
<evidence type="ECO:0000313" key="3">
    <source>
        <dbReference type="EMBL" id="HIZ35869.1"/>
    </source>
</evidence>
<dbReference type="PROSITE" id="PS50093">
    <property type="entry name" value="PKD"/>
    <property type="match status" value="1"/>
</dbReference>
<evidence type="ECO:0000256" key="1">
    <source>
        <dbReference type="SAM" id="MobiDB-lite"/>
    </source>
</evidence>
<accession>A0A9D2EDZ4</accession>